<dbReference type="FunCoup" id="A0A067QWB7">
    <property type="interactions" value="454"/>
</dbReference>
<dbReference type="Pfam" id="PF14560">
    <property type="entry name" value="Ubiquitin_2"/>
    <property type="match status" value="1"/>
</dbReference>
<keyword evidence="8" id="KW-1185">Reference proteome</keyword>
<comment type="subcellular location">
    <subcellularLocation>
        <location evidence="1">Cytoplasm</location>
    </subcellularLocation>
</comment>
<dbReference type="InterPro" id="IPR029071">
    <property type="entry name" value="Ubiquitin-like_domsf"/>
</dbReference>
<dbReference type="Gene3D" id="3.10.20.90">
    <property type="entry name" value="Phosphatidylinositol 3-kinase Catalytic Subunit, Chain A, domain 1"/>
    <property type="match status" value="1"/>
</dbReference>
<dbReference type="OrthoDB" id="5855206at2759"/>
<dbReference type="InterPro" id="IPR032675">
    <property type="entry name" value="LRR_dom_sf"/>
</dbReference>
<evidence type="ECO:0000313" key="7">
    <source>
        <dbReference type="EMBL" id="KDR08895.1"/>
    </source>
</evidence>
<reference evidence="7 8" key="1">
    <citation type="journal article" date="2014" name="Nat. Commun.">
        <title>Molecular traces of alternative social organization in a termite genome.</title>
        <authorList>
            <person name="Terrapon N."/>
            <person name="Li C."/>
            <person name="Robertson H.M."/>
            <person name="Ji L."/>
            <person name="Meng X."/>
            <person name="Booth W."/>
            <person name="Chen Z."/>
            <person name="Childers C.P."/>
            <person name="Glastad K.M."/>
            <person name="Gokhale K."/>
            <person name="Gowin J."/>
            <person name="Gronenberg W."/>
            <person name="Hermansen R.A."/>
            <person name="Hu H."/>
            <person name="Hunt B.G."/>
            <person name="Huylmans A.K."/>
            <person name="Khalil S.M."/>
            <person name="Mitchell R.D."/>
            <person name="Munoz-Torres M.C."/>
            <person name="Mustard J.A."/>
            <person name="Pan H."/>
            <person name="Reese J.T."/>
            <person name="Scharf M.E."/>
            <person name="Sun F."/>
            <person name="Vogel H."/>
            <person name="Xiao J."/>
            <person name="Yang W."/>
            <person name="Yang Z."/>
            <person name="Yang Z."/>
            <person name="Zhou J."/>
            <person name="Zhu J."/>
            <person name="Brent C.S."/>
            <person name="Elsik C.G."/>
            <person name="Goodisman M.A."/>
            <person name="Liberles D.A."/>
            <person name="Roe R.M."/>
            <person name="Vargo E.L."/>
            <person name="Vilcinskas A."/>
            <person name="Wang J."/>
            <person name="Bornberg-Bauer E."/>
            <person name="Korb J."/>
            <person name="Zhang G."/>
            <person name="Liebig J."/>
        </authorList>
    </citation>
    <scope>NUCLEOTIDE SEQUENCE [LARGE SCALE GENOMIC DNA]</scope>
    <source>
        <tissue evidence="7">Whole organism</tissue>
    </source>
</reference>
<dbReference type="OMA" id="MRFPNKQ"/>
<dbReference type="InParanoid" id="A0A067QWB7"/>
<organism evidence="7 8">
    <name type="scientific">Zootermopsis nevadensis</name>
    <name type="common">Dampwood termite</name>
    <dbReference type="NCBI Taxonomy" id="136037"/>
    <lineage>
        <taxon>Eukaryota</taxon>
        <taxon>Metazoa</taxon>
        <taxon>Ecdysozoa</taxon>
        <taxon>Arthropoda</taxon>
        <taxon>Hexapoda</taxon>
        <taxon>Insecta</taxon>
        <taxon>Pterygota</taxon>
        <taxon>Neoptera</taxon>
        <taxon>Polyneoptera</taxon>
        <taxon>Dictyoptera</taxon>
        <taxon>Blattodea</taxon>
        <taxon>Blattoidea</taxon>
        <taxon>Termitoidae</taxon>
        <taxon>Termopsidae</taxon>
        <taxon>Zootermopsis</taxon>
    </lineage>
</organism>
<evidence type="ECO:0000259" key="6">
    <source>
        <dbReference type="PROSITE" id="PS50053"/>
    </source>
</evidence>
<sequence>MSSLLEAIDTKYGKEEADNYDPDLPVAIYVPKKSPRNSIPSLLVLNDCDIESAGDEQELEEKCQEVEELDLAQNKLKRWTEVFNILKHMPRVKFVNLSYNNLTEELVNLDNRDHFLYLKNLVLNATRINWQSVRDLLQLLPSLEELHLSLNNYSHVELGDEADVKTSPRYYYNVKKVHFTRNPVATWREICKLGLAFPKLEALVLAECPLQSLDPALSVGNRSASEADTSPGGRTESECESNSLPSFDSPHSCFRKLRFLNLNSTLLATWDDVERLSRFPALQCLRLQSCPLFEYPQEYTEHERRQLLIARLPNVQTLNGGAVIGEEEREDAERAFIRYYMDKPESDRPERYADLVAVHGRLDPLVNVDLSPEKRVKVRFTRGEASEVRSVVVYQTVQELKQKLESIVKIPSSRMKLFYVDQDMKDITGPEEMRFPNKQLYSYNISSGDEIIVDSKH</sequence>
<dbReference type="Proteomes" id="UP000027135">
    <property type="component" value="Unassembled WGS sequence"/>
</dbReference>
<dbReference type="Gene3D" id="3.80.10.10">
    <property type="entry name" value="Ribonuclease Inhibitor"/>
    <property type="match status" value="3"/>
</dbReference>
<evidence type="ECO:0000256" key="4">
    <source>
        <dbReference type="ARBA" id="ARBA00022737"/>
    </source>
</evidence>
<evidence type="ECO:0000313" key="8">
    <source>
        <dbReference type="Proteomes" id="UP000027135"/>
    </source>
</evidence>
<dbReference type="eggNOG" id="KOG2982">
    <property type="taxonomic scope" value="Eukaryota"/>
</dbReference>
<proteinExistence type="predicted"/>
<evidence type="ECO:0000256" key="1">
    <source>
        <dbReference type="ARBA" id="ARBA00004496"/>
    </source>
</evidence>
<dbReference type="AlphaFoldDB" id="A0A067QWB7"/>
<evidence type="ECO:0000256" key="2">
    <source>
        <dbReference type="ARBA" id="ARBA00022490"/>
    </source>
</evidence>
<accession>A0A067QWB7</accession>
<evidence type="ECO:0000256" key="3">
    <source>
        <dbReference type="ARBA" id="ARBA00022614"/>
    </source>
</evidence>
<keyword evidence="3" id="KW-0433">Leucine-rich repeat</keyword>
<evidence type="ECO:0000256" key="5">
    <source>
        <dbReference type="SAM" id="MobiDB-lite"/>
    </source>
</evidence>
<dbReference type="InterPro" id="IPR000626">
    <property type="entry name" value="Ubiquitin-like_dom"/>
</dbReference>
<dbReference type="SUPFAM" id="SSF52058">
    <property type="entry name" value="L domain-like"/>
    <property type="match status" value="1"/>
</dbReference>
<dbReference type="GO" id="GO:0005737">
    <property type="term" value="C:cytoplasm"/>
    <property type="evidence" value="ECO:0007669"/>
    <property type="project" value="UniProtKB-SubCell"/>
</dbReference>
<gene>
    <name evidence="7" type="ORF">L798_00549</name>
</gene>
<dbReference type="EMBL" id="KK853289">
    <property type="protein sequence ID" value="KDR08895.1"/>
    <property type="molecule type" value="Genomic_DNA"/>
</dbReference>
<dbReference type="STRING" id="136037.A0A067QWB7"/>
<dbReference type="PROSITE" id="PS50053">
    <property type="entry name" value="UBIQUITIN_2"/>
    <property type="match status" value="1"/>
</dbReference>
<keyword evidence="4" id="KW-0677">Repeat</keyword>
<dbReference type="PANTHER" id="PTHR15454:SF69">
    <property type="entry name" value="SERINE_THREONINE-PROTEIN KINASE 11-INTERACTING PROTEIN"/>
    <property type="match status" value="1"/>
</dbReference>
<name>A0A067QWB7_ZOONE</name>
<keyword evidence="2" id="KW-0963">Cytoplasm</keyword>
<feature type="domain" description="Ubiquitin-like" evidence="6">
    <location>
        <begin position="374"/>
        <end position="457"/>
    </location>
</feature>
<feature type="region of interest" description="Disordered" evidence="5">
    <location>
        <begin position="221"/>
        <end position="248"/>
    </location>
</feature>
<dbReference type="SUPFAM" id="SSF54236">
    <property type="entry name" value="Ubiquitin-like"/>
    <property type="match status" value="1"/>
</dbReference>
<protein>
    <submittedName>
        <fullName evidence="7">Tubulin-specific chaperone cofactor E-like protein</fullName>
    </submittedName>
</protein>
<dbReference type="FunFam" id="3.80.10.10:FF:000846">
    <property type="entry name" value="Predicted protein"/>
    <property type="match status" value="1"/>
</dbReference>
<dbReference type="PANTHER" id="PTHR15454">
    <property type="entry name" value="NISCHARIN RELATED"/>
    <property type="match status" value="1"/>
</dbReference>